<feature type="compositionally biased region" description="Polar residues" evidence="1">
    <location>
        <begin position="277"/>
        <end position="293"/>
    </location>
</feature>
<feature type="compositionally biased region" description="Polar residues" evidence="1">
    <location>
        <begin position="531"/>
        <end position="546"/>
    </location>
</feature>
<evidence type="ECO:0000259" key="2">
    <source>
        <dbReference type="Pfam" id="PF10645"/>
    </source>
</evidence>
<dbReference type="EMBL" id="JBBPDW010000022">
    <property type="protein sequence ID" value="KAK7543088.1"/>
    <property type="molecule type" value="Genomic_DNA"/>
</dbReference>
<feature type="region of interest" description="Disordered" evidence="1">
    <location>
        <begin position="714"/>
        <end position="742"/>
    </location>
</feature>
<feature type="compositionally biased region" description="Low complexity" evidence="1">
    <location>
        <begin position="671"/>
        <end position="682"/>
    </location>
</feature>
<feature type="compositionally biased region" description="Gly residues" evidence="1">
    <location>
        <begin position="894"/>
        <end position="906"/>
    </location>
</feature>
<feature type="region of interest" description="Disordered" evidence="1">
    <location>
        <begin position="777"/>
        <end position="859"/>
    </location>
</feature>
<feature type="domain" description="Endo-1,3(4)-beta-glucanase 1 carbohydrate binding" evidence="2">
    <location>
        <begin position="136"/>
        <end position="183"/>
    </location>
</feature>
<comment type="caution">
    <text evidence="3">The sequence shown here is derived from an EMBL/GenBank/DDBJ whole genome shotgun (WGS) entry which is preliminary data.</text>
</comment>
<feature type="compositionally biased region" description="Polar residues" evidence="1">
    <location>
        <begin position="62"/>
        <end position="77"/>
    </location>
</feature>
<feature type="compositionally biased region" description="Low complexity" evidence="1">
    <location>
        <begin position="779"/>
        <end position="797"/>
    </location>
</feature>
<dbReference type="Proteomes" id="UP001365128">
    <property type="component" value="Unassembled WGS sequence"/>
</dbReference>
<organism evidence="3 4">
    <name type="scientific">Phyllosticta citricarpa</name>
    <dbReference type="NCBI Taxonomy" id="55181"/>
    <lineage>
        <taxon>Eukaryota</taxon>
        <taxon>Fungi</taxon>
        <taxon>Dikarya</taxon>
        <taxon>Ascomycota</taxon>
        <taxon>Pezizomycotina</taxon>
        <taxon>Dothideomycetes</taxon>
        <taxon>Dothideomycetes incertae sedis</taxon>
        <taxon>Botryosphaeriales</taxon>
        <taxon>Phyllostictaceae</taxon>
        <taxon>Phyllosticta</taxon>
    </lineage>
</organism>
<evidence type="ECO:0000313" key="3">
    <source>
        <dbReference type="EMBL" id="KAK7543088.1"/>
    </source>
</evidence>
<keyword evidence="4" id="KW-1185">Reference proteome</keyword>
<feature type="region of interest" description="Disordered" evidence="1">
    <location>
        <begin position="562"/>
        <end position="701"/>
    </location>
</feature>
<feature type="compositionally biased region" description="Polar residues" evidence="1">
    <location>
        <begin position="562"/>
        <end position="573"/>
    </location>
</feature>
<name>A0ABR1M664_9PEZI</name>
<feature type="compositionally biased region" description="Basic and acidic residues" evidence="1">
    <location>
        <begin position="921"/>
        <end position="932"/>
    </location>
</feature>
<feature type="compositionally biased region" description="Low complexity" evidence="1">
    <location>
        <begin position="36"/>
        <end position="47"/>
    </location>
</feature>
<feature type="region of interest" description="Disordered" evidence="1">
    <location>
        <begin position="454"/>
        <end position="479"/>
    </location>
</feature>
<feature type="compositionally biased region" description="Low complexity" evidence="1">
    <location>
        <begin position="223"/>
        <end position="276"/>
    </location>
</feature>
<dbReference type="InterPro" id="IPR018909">
    <property type="entry name" value="Eng1_septum"/>
</dbReference>
<gene>
    <name evidence="3" type="ORF">IWX46DRAFT_167539</name>
</gene>
<feature type="compositionally biased region" description="Polar residues" evidence="1">
    <location>
        <begin position="728"/>
        <end position="742"/>
    </location>
</feature>
<evidence type="ECO:0000256" key="1">
    <source>
        <dbReference type="SAM" id="MobiDB-lite"/>
    </source>
</evidence>
<feature type="compositionally biased region" description="Polar residues" evidence="1">
    <location>
        <begin position="806"/>
        <end position="817"/>
    </location>
</feature>
<feature type="region of interest" description="Disordered" evidence="1">
    <location>
        <begin position="351"/>
        <end position="391"/>
    </location>
</feature>
<protein>
    <recommendedName>
        <fullName evidence="2">Endo-1,3(4)-beta-glucanase 1 carbohydrate binding domain-containing protein</fullName>
    </recommendedName>
</protein>
<evidence type="ECO:0000313" key="4">
    <source>
        <dbReference type="Proteomes" id="UP001365128"/>
    </source>
</evidence>
<accession>A0ABR1M664</accession>
<feature type="compositionally biased region" description="Low complexity" evidence="1">
    <location>
        <begin position="585"/>
        <end position="608"/>
    </location>
</feature>
<proteinExistence type="predicted"/>
<feature type="compositionally biased region" description="Low complexity" evidence="1">
    <location>
        <begin position="360"/>
        <end position="370"/>
    </location>
</feature>
<feature type="region of interest" description="Disordered" evidence="1">
    <location>
        <begin position="208"/>
        <end position="293"/>
    </location>
</feature>
<feature type="compositionally biased region" description="Low complexity" evidence="1">
    <location>
        <begin position="878"/>
        <end position="893"/>
    </location>
</feature>
<reference evidence="3 4" key="1">
    <citation type="submission" date="2024-04" db="EMBL/GenBank/DDBJ databases">
        <title>Phyllosticta paracitricarpa is synonymous to the EU quarantine fungus P. citricarpa based on phylogenomic analyses.</title>
        <authorList>
            <consortium name="Lawrence Berkeley National Laboratory"/>
            <person name="Van Ingen-Buijs V.A."/>
            <person name="Van Westerhoven A.C."/>
            <person name="Haridas S."/>
            <person name="Skiadas P."/>
            <person name="Martin F."/>
            <person name="Groenewald J.Z."/>
            <person name="Crous P.W."/>
            <person name="Seidl M.F."/>
        </authorList>
    </citation>
    <scope>NUCLEOTIDE SEQUENCE [LARGE SCALE GENOMIC DNA]</scope>
    <source>
        <strain evidence="3 4">CBS 122670</strain>
    </source>
</reference>
<dbReference type="Pfam" id="PF10645">
    <property type="entry name" value="Carb_bind"/>
    <property type="match status" value="1"/>
</dbReference>
<feature type="region of interest" description="Disordered" evidence="1">
    <location>
        <begin position="1"/>
        <end position="128"/>
    </location>
</feature>
<feature type="region of interest" description="Disordered" evidence="1">
    <location>
        <begin position="878"/>
        <end position="932"/>
    </location>
</feature>
<feature type="compositionally biased region" description="Pro residues" evidence="1">
    <location>
        <begin position="48"/>
        <end position="58"/>
    </location>
</feature>
<sequence length="932" mass="95641">MAAHHQFPDNAFDPAEGSQGQRDGFDSPNWNHFDSPPDTNTPNTNLPPFLPGFPPAPFPGTQTVTPVPSGSQRQAPGQPTKVDTETLKSGNPTDQPPVSAPARPSRPSSSPETSPTTTTPRPTPTFNPNDSDIYFCGSVPFVPSQYTCYANNVLCPVLNGKRLVPCGESCYDPTIYGCGDGGLEQIHSGRLPNGSPATNTVPLGVNAWPTGVPIPTPERSFRSTSSSLPSSSSTTSHSSTSSSLTPTSLIPTSLTPTSLTPTSLTPTSSSLSPTTSQPAASNGTVSAAPSDSSLSGNQIAAIAASTSSAVLICAVVVLLLFRRHASKRKLHSQKQVYPEVAFLYDPPVPPPIGTEGLGSSGENSSTSRRSYTVSQGQLPRSEPPSCDSSLRGVGIAEAGASASAAQAVERLKNERRALRHKKSKLRPDPQPLKLAKGLAAGAAGGFGLLPSNGRGSASAPNLESMERNAGAPSRVPASSTSLWDEIDIAAGEANLIPSPAIPTHSETQKSTSPLLPPPDLSTPPQALHSPPETSGSSPMALDQQAQGVNENEPFYRRLQQRLSPTRNPTSFSQPRPFPYHAQRGSGSSLLNSPHSSLSPSPSTRSPLSTIDPTPISFPRSTATPFSAMTSISPFTHQGGTGSASTPSPWPPVSGGSSAPARTLPSPVAPFGLTTSGATAGTGTARGGPLGTSSSPYPNPYPSYPYTRTGNYTFLQPELYHPPSPKPTPHNSSGSGEMSGLSTLDTRLESGDTWAGEVLGAMGSSSIFGAHGDSDDANFSSSRGWLSSGSAGSPSTSGQPGGFAASRSAQHGSASTSLPRYGSRLQVPSAGLEPDDSGSPQSVQYVPHVHDPESSGDEEMNMGAGTQFGGGIRLGNIAEEMSGGSGSGSERLLGGAAGGQRGLGMGPGPTTTAGAGGGGNGSDRRRLTVRNEF</sequence>
<feature type="compositionally biased region" description="Low complexity" evidence="1">
    <location>
        <begin position="100"/>
        <end position="120"/>
    </location>
</feature>
<feature type="region of interest" description="Disordered" evidence="1">
    <location>
        <begin position="496"/>
        <end position="546"/>
    </location>
</feature>
<feature type="compositionally biased region" description="Polar residues" evidence="1">
    <location>
        <begin position="618"/>
        <end position="637"/>
    </location>
</feature>